<accession>A0ABV7V864</accession>
<evidence type="ECO:0000313" key="3">
    <source>
        <dbReference type="Proteomes" id="UP001595683"/>
    </source>
</evidence>
<dbReference type="EMBL" id="JBHRYE010000030">
    <property type="protein sequence ID" value="MFC3673041.1"/>
    <property type="molecule type" value="Genomic_DNA"/>
</dbReference>
<feature type="region of interest" description="Disordered" evidence="1">
    <location>
        <begin position="50"/>
        <end position="81"/>
    </location>
</feature>
<feature type="compositionally biased region" description="Basic and acidic residues" evidence="1">
    <location>
        <begin position="54"/>
        <end position="66"/>
    </location>
</feature>
<name>A0ABV7V864_9SPHN</name>
<dbReference type="RefSeq" id="WP_191325122.1">
    <property type="nucleotide sequence ID" value="NZ_BMZP01000014.1"/>
</dbReference>
<sequence length="81" mass="8549">MGLFQWAAAAAAGYVIYRAVRTKNADGEAPAAFATGEAPGENFAKVRSAGVEGMRSDPPKWDKQDQAVDESFPASDPPATY</sequence>
<proteinExistence type="predicted"/>
<gene>
    <name evidence="2" type="ORF">ACFOOT_16605</name>
</gene>
<protein>
    <submittedName>
        <fullName evidence="2">Uncharacterized protein</fullName>
    </submittedName>
</protein>
<evidence type="ECO:0000256" key="1">
    <source>
        <dbReference type="SAM" id="MobiDB-lite"/>
    </source>
</evidence>
<comment type="caution">
    <text evidence="2">The sequence shown here is derived from an EMBL/GenBank/DDBJ whole genome shotgun (WGS) entry which is preliminary data.</text>
</comment>
<keyword evidence="3" id="KW-1185">Reference proteome</keyword>
<organism evidence="2 3">
    <name type="scientific">Novosphingobium pokkalii</name>
    <dbReference type="NCBI Taxonomy" id="1770194"/>
    <lineage>
        <taxon>Bacteria</taxon>
        <taxon>Pseudomonadati</taxon>
        <taxon>Pseudomonadota</taxon>
        <taxon>Alphaproteobacteria</taxon>
        <taxon>Sphingomonadales</taxon>
        <taxon>Sphingomonadaceae</taxon>
        <taxon>Novosphingobium</taxon>
    </lineage>
</organism>
<evidence type="ECO:0000313" key="2">
    <source>
        <dbReference type="EMBL" id="MFC3673041.1"/>
    </source>
</evidence>
<dbReference type="Proteomes" id="UP001595683">
    <property type="component" value="Unassembled WGS sequence"/>
</dbReference>
<reference evidence="3" key="1">
    <citation type="journal article" date="2019" name="Int. J. Syst. Evol. Microbiol.">
        <title>The Global Catalogue of Microorganisms (GCM) 10K type strain sequencing project: providing services to taxonomists for standard genome sequencing and annotation.</title>
        <authorList>
            <consortium name="The Broad Institute Genomics Platform"/>
            <consortium name="The Broad Institute Genome Sequencing Center for Infectious Disease"/>
            <person name="Wu L."/>
            <person name="Ma J."/>
        </authorList>
    </citation>
    <scope>NUCLEOTIDE SEQUENCE [LARGE SCALE GENOMIC DNA]</scope>
    <source>
        <strain evidence="3">KCTC 42224</strain>
    </source>
</reference>